<reference evidence="1 2" key="1">
    <citation type="journal article" date="2019" name="Sci. Rep.">
        <title>Orb-weaving spider Araneus ventricosus genome elucidates the spidroin gene catalogue.</title>
        <authorList>
            <person name="Kono N."/>
            <person name="Nakamura H."/>
            <person name="Ohtoshi R."/>
            <person name="Moran D.A.P."/>
            <person name="Shinohara A."/>
            <person name="Yoshida Y."/>
            <person name="Fujiwara M."/>
            <person name="Mori M."/>
            <person name="Tomita M."/>
            <person name="Arakawa K."/>
        </authorList>
    </citation>
    <scope>NUCLEOTIDE SEQUENCE [LARGE SCALE GENOMIC DNA]</scope>
</reference>
<dbReference type="AlphaFoldDB" id="A0A4Y2FIA0"/>
<evidence type="ECO:0000313" key="1">
    <source>
        <dbReference type="EMBL" id="GBM40803.1"/>
    </source>
</evidence>
<dbReference type="OrthoDB" id="6434680at2759"/>
<dbReference type="EMBL" id="BGPR01000944">
    <property type="protein sequence ID" value="GBM40803.1"/>
    <property type="molecule type" value="Genomic_DNA"/>
</dbReference>
<protein>
    <submittedName>
        <fullName evidence="1">Uncharacterized protein</fullName>
    </submittedName>
</protein>
<comment type="caution">
    <text evidence="1">The sequence shown here is derived from an EMBL/GenBank/DDBJ whole genome shotgun (WGS) entry which is preliminary data.</text>
</comment>
<organism evidence="1 2">
    <name type="scientific">Araneus ventricosus</name>
    <name type="common">Orbweaver spider</name>
    <name type="synonym">Epeira ventricosa</name>
    <dbReference type="NCBI Taxonomy" id="182803"/>
    <lineage>
        <taxon>Eukaryota</taxon>
        <taxon>Metazoa</taxon>
        <taxon>Ecdysozoa</taxon>
        <taxon>Arthropoda</taxon>
        <taxon>Chelicerata</taxon>
        <taxon>Arachnida</taxon>
        <taxon>Araneae</taxon>
        <taxon>Araneomorphae</taxon>
        <taxon>Entelegynae</taxon>
        <taxon>Araneoidea</taxon>
        <taxon>Araneidae</taxon>
        <taxon>Araneus</taxon>
    </lineage>
</organism>
<keyword evidence="2" id="KW-1185">Reference proteome</keyword>
<sequence length="148" mass="17381">MQCYASDFTSCKKLDISQMWRLESLGIQDNSEHKTKEELHKASIEYFLRTVRVDEDERFLDSLPCLDDHLPLPHNFNLALKELQVTTRNLKSENLFKEYGEVFKEWEQESIISPEEESESPCHYLPYRHVVKENSSAKIRTVINASSK</sequence>
<accession>A0A4Y2FIA0</accession>
<name>A0A4Y2FIA0_ARAVE</name>
<evidence type="ECO:0000313" key="2">
    <source>
        <dbReference type="Proteomes" id="UP000499080"/>
    </source>
</evidence>
<gene>
    <name evidence="1" type="ORF">AVEN_137310_1</name>
</gene>
<dbReference type="Proteomes" id="UP000499080">
    <property type="component" value="Unassembled WGS sequence"/>
</dbReference>
<proteinExistence type="predicted"/>